<reference evidence="1" key="5">
    <citation type="journal article" date="2002" name="Nature">
        <title>Analysis of the mouse transcriptome based on functional annotation of 60,770 full-length cDNAs.</title>
        <authorList>
            <consortium name="The FANTOM Consortium and the RIKEN Genome Exploration Research Group Phase I and II Team"/>
        </authorList>
    </citation>
    <scope>NUCLEOTIDE SEQUENCE</scope>
    <source>
        <strain evidence="1">C57BL/6J</strain>
        <tissue evidence="1">Liver</tissue>
    </source>
</reference>
<reference evidence="1" key="2">
    <citation type="journal article" date="2000" name="Genome Res.">
        <title>Normalization and subtraction of cap-trapper-selected cDNAs to prepare full-length cDNA libraries for rapid discovery of new genes.</title>
        <authorList>
            <person name="Carninci P."/>
            <person name="Shibata Y."/>
            <person name="Hayatsu N."/>
            <person name="Sugahara Y."/>
            <person name="Shibata K."/>
            <person name="Itoh M."/>
            <person name="Konno H."/>
            <person name="Okazaki Y."/>
            <person name="Muramatsu M."/>
            <person name="Hayashizaki Y."/>
        </authorList>
    </citation>
    <scope>NUCLEOTIDE SEQUENCE</scope>
    <source>
        <strain evidence="1">C57BL/6J</strain>
        <tissue evidence="1">Liver</tissue>
    </source>
</reference>
<protein>
    <submittedName>
        <fullName evidence="1">Uncharacterized protein</fullName>
    </submittedName>
</protein>
<reference evidence="1" key="8">
    <citation type="journal article" date="2005" name="Science">
        <title>Antisense Transcription in the Mammalian Transcriptome.</title>
        <authorList>
            <consortium name="RIKEN Genome Exploration Research Group and Genome Science Group (Genome Network Project Core Group) and the FANTOM Consortium"/>
        </authorList>
    </citation>
    <scope>NUCLEOTIDE SEQUENCE</scope>
    <source>
        <strain evidence="1">C57BL/6J</strain>
        <tissue evidence="1">Liver</tissue>
    </source>
</reference>
<dbReference type="EMBL" id="AK149560">
    <property type="protein sequence ID" value="BAE28961.1"/>
    <property type="molecule type" value="mRNA"/>
</dbReference>
<evidence type="ECO:0000313" key="1">
    <source>
        <dbReference type="EMBL" id="BAE28961.1"/>
    </source>
</evidence>
<reference evidence="1" key="1">
    <citation type="journal article" date="1999" name="Methods Enzymol.">
        <title>High-efficiency full-length cDNA cloning.</title>
        <authorList>
            <person name="Carninci P."/>
            <person name="Hayashizaki Y."/>
        </authorList>
    </citation>
    <scope>NUCLEOTIDE SEQUENCE</scope>
    <source>
        <strain evidence="1">C57BL/6J</strain>
        <tissue evidence="1">Liver</tissue>
    </source>
</reference>
<dbReference type="MGI" id="MGI:3641948">
    <property type="gene designation" value="C730037M02Rik"/>
</dbReference>
<reference evidence="1" key="7">
    <citation type="journal article" date="2005" name="Science">
        <title>The Transcriptional Landscape of the Mammalian Genome.</title>
        <authorList>
            <consortium name="The FANTOM Consortium"/>
            <consortium name="Riken Genome Exploration Research Group and Genome Science Group (Genome Network Project Core Group)"/>
        </authorList>
    </citation>
    <scope>NUCLEOTIDE SEQUENCE</scope>
    <source>
        <strain evidence="1">C57BL/6J</strain>
        <tissue evidence="1">Liver</tissue>
    </source>
</reference>
<proteinExistence type="evidence at transcript level"/>
<dbReference type="AlphaFoldDB" id="Q3UEF0"/>
<name>Q3UEF0_MOUSE</name>
<dbReference type="AGR" id="MGI:3641948"/>
<reference evidence="1" key="3">
    <citation type="journal article" date="2000" name="Genome Res.">
        <title>RIKEN integrated sequence analysis (RISA) system--384-format sequencing pipeline with 384 multicapillary sequencer.</title>
        <authorList>
            <person name="Shibata K."/>
            <person name="Itoh M."/>
            <person name="Aizawa K."/>
            <person name="Nagaoka S."/>
            <person name="Sasaki N."/>
            <person name="Carninci P."/>
            <person name="Konno H."/>
            <person name="Akiyama J."/>
            <person name="Nishi K."/>
            <person name="Kitsunai T."/>
            <person name="Tashiro H."/>
            <person name="Itoh M."/>
            <person name="Sumi N."/>
            <person name="Ishii Y."/>
            <person name="Nakamura S."/>
            <person name="Hazama M."/>
            <person name="Nishine T."/>
            <person name="Harada A."/>
            <person name="Yamamoto R."/>
            <person name="Matsumoto H."/>
            <person name="Sakaguchi S."/>
            <person name="Ikegami T."/>
            <person name="Kashiwagi K."/>
            <person name="Fujiwake S."/>
            <person name="Inoue K."/>
            <person name="Togawa Y."/>
            <person name="Izawa M."/>
            <person name="Ohara E."/>
            <person name="Watahiki M."/>
            <person name="Yoneda Y."/>
            <person name="Ishikawa T."/>
            <person name="Ozawa K."/>
            <person name="Tanaka T."/>
            <person name="Matsuura S."/>
            <person name="Kawai J."/>
            <person name="Okazaki Y."/>
            <person name="Muramatsu M."/>
            <person name="Inoue Y."/>
            <person name="Kira A."/>
            <person name="Hayashizaki Y."/>
        </authorList>
    </citation>
    <scope>NUCLEOTIDE SEQUENCE</scope>
    <source>
        <strain evidence="1">C57BL/6J</strain>
        <tissue evidence="1">Liver</tissue>
    </source>
</reference>
<reference evidence="1" key="6">
    <citation type="submission" date="2004-03" db="EMBL/GenBank/DDBJ databases">
        <authorList>
            <person name="Arakawa T."/>
            <person name="Carninci P."/>
            <person name="Fukuda S."/>
            <person name="Hashizume W."/>
            <person name="Hayashida K."/>
            <person name="Hori F."/>
            <person name="Iida J."/>
            <person name="Imamura K."/>
            <person name="Imotani K."/>
            <person name="Itoh M."/>
            <person name="Kanagawa S."/>
            <person name="Kawai J."/>
            <person name="Kojima M."/>
            <person name="Konno H."/>
            <person name="Murata M."/>
            <person name="Nakamura M."/>
            <person name="Ninomiya N."/>
            <person name="Nishiyori H."/>
            <person name="Nomura K."/>
            <person name="Ohno M."/>
            <person name="Sakazume N."/>
            <person name="Sano H."/>
            <person name="Sasaki D."/>
            <person name="Shibata K."/>
            <person name="Shiraki T."/>
            <person name="Tagami M."/>
            <person name="Tagami Y."/>
            <person name="Waki K."/>
            <person name="Watahiki A."/>
            <person name="Muramatsu M."/>
            <person name="Hayashizaki Y."/>
        </authorList>
    </citation>
    <scope>NUCLEOTIDE SEQUENCE</scope>
    <source>
        <strain evidence="1">C57BL/6J</strain>
        <tissue evidence="1">Liver</tissue>
    </source>
</reference>
<organism evidence="1">
    <name type="scientific">Mus musculus</name>
    <name type="common">Mouse</name>
    <dbReference type="NCBI Taxonomy" id="10090"/>
    <lineage>
        <taxon>Eukaryota</taxon>
        <taxon>Metazoa</taxon>
        <taxon>Chordata</taxon>
        <taxon>Craniata</taxon>
        <taxon>Vertebrata</taxon>
        <taxon>Euteleostomi</taxon>
        <taxon>Mammalia</taxon>
        <taxon>Eutheria</taxon>
        <taxon>Euarchontoglires</taxon>
        <taxon>Glires</taxon>
        <taxon>Rodentia</taxon>
        <taxon>Myomorpha</taxon>
        <taxon>Muroidea</taxon>
        <taxon>Muridae</taxon>
        <taxon>Murinae</taxon>
        <taxon>Mus</taxon>
        <taxon>Mus</taxon>
    </lineage>
</organism>
<reference evidence="1" key="4">
    <citation type="journal article" date="2001" name="Nature">
        <title>Functional annotation of a full-length mouse cDNA collection.</title>
        <authorList>
            <consortium name="The RIKEN Genome Exploration Research Group Phase II Team and the FANTOM Consortium"/>
        </authorList>
    </citation>
    <scope>NUCLEOTIDE SEQUENCE</scope>
    <source>
        <strain evidence="1">C57BL/6J</strain>
        <tissue evidence="1">Liver</tissue>
    </source>
</reference>
<accession>Q3UEF0</accession>
<gene>
    <name evidence="2" type="primary">C730037M02Rik</name>
</gene>
<sequence length="60" mass="6768">MSSMTQMSWSLYVSQCFSLATVNVLSLFYTFSFCNSIYYDPGIIFSPPVRLVFCACLTSV</sequence>
<evidence type="ECO:0000313" key="2">
    <source>
        <dbReference type="MGI" id="MGI:3641948"/>
    </source>
</evidence>